<dbReference type="EMBL" id="KV878722">
    <property type="protein sequence ID" value="OJJ65553.1"/>
    <property type="molecule type" value="Genomic_DNA"/>
</dbReference>
<keyword evidence="1" id="KW-0472">Membrane</keyword>
<accession>A0A1L9U1X9</accession>
<protein>
    <submittedName>
        <fullName evidence="2">Uncharacterized protein</fullName>
    </submittedName>
</protein>
<keyword evidence="1" id="KW-0812">Transmembrane</keyword>
<evidence type="ECO:0000313" key="3">
    <source>
        <dbReference type="Proteomes" id="UP000184499"/>
    </source>
</evidence>
<dbReference type="GeneID" id="93579523"/>
<gene>
    <name evidence="2" type="ORF">ASPBRDRAFT_532683</name>
</gene>
<proteinExistence type="predicted"/>
<name>A0A1L9U1X9_ASPBC</name>
<dbReference type="RefSeq" id="XP_067472804.1">
    <property type="nucleotide sequence ID" value="XM_067627035.1"/>
</dbReference>
<evidence type="ECO:0000256" key="1">
    <source>
        <dbReference type="SAM" id="Phobius"/>
    </source>
</evidence>
<organism evidence="2 3">
    <name type="scientific">Aspergillus brasiliensis (strain CBS 101740 / IMI 381727 / IBT 21946)</name>
    <dbReference type="NCBI Taxonomy" id="767769"/>
    <lineage>
        <taxon>Eukaryota</taxon>
        <taxon>Fungi</taxon>
        <taxon>Dikarya</taxon>
        <taxon>Ascomycota</taxon>
        <taxon>Pezizomycotina</taxon>
        <taxon>Eurotiomycetes</taxon>
        <taxon>Eurotiomycetidae</taxon>
        <taxon>Eurotiales</taxon>
        <taxon>Aspergillaceae</taxon>
        <taxon>Aspergillus</taxon>
        <taxon>Aspergillus subgen. Circumdati</taxon>
    </lineage>
</organism>
<dbReference type="Proteomes" id="UP000184499">
    <property type="component" value="Unassembled WGS sequence"/>
</dbReference>
<sequence length="56" mass="6308">MPTPESPYFFPVPSVVVVGIFHGYLYLAHVLYFLVIVPLGEYPSEANSFLLHHTTT</sequence>
<evidence type="ECO:0000313" key="2">
    <source>
        <dbReference type="EMBL" id="OJJ65553.1"/>
    </source>
</evidence>
<dbReference type="VEuPathDB" id="FungiDB:ASPBRDRAFT_532683"/>
<reference evidence="3" key="1">
    <citation type="journal article" date="2017" name="Genome Biol.">
        <title>Comparative genomics reveals high biological diversity and specific adaptations in the industrially and medically important fungal genus Aspergillus.</title>
        <authorList>
            <person name="de Vries R.P."/>
            <person name="Riley R."/>
            <person name="Wiebenga A."/>
            <person name="Aguilar-Osorio G."/>
            <person name="Amillis S."/>
            <person name="Uchima C.A."/>
            <person name="Anderluh G."/>
            <person name="Asadollahi M."/>
            <person name="Askin M."/>
            <person name="Barry K."/>
            <person name="Battaglia E."/>
            <person name="Bayram O."/>
            <person name="Benocci T."/>
            <person name="Braus-Stromeyer S.A."/>
            <person name="Caldana C."/>
            <person name="Canovas D."/>
            <person name="Cerqueira G.C."/>
            <person name="Chen F."/>
            <person name="Chen W."/>
            <person name="Choi C."/>
            <person name="Clum A."/>
            <person name="Dos Santos R.A."/>
            <person name="Damasio A.R."/>
            <person name="Diallinas G."/>
            <person name="Emri T."/>
            <person name="Fekete E."/>
            <person name="Flipphi M."/>
            <person name="Freyberg S."/>
            <person name="Gallo A."/>
            <person name="Gournas C."/>
            <person name="Habgood R."/>
            <person name="Hainaut M."/>
            <person name="Harispe M.L."/>
            <person name="Henrissat B."/>
            <person name="Hilden K.S."/>
            <person name="Hope R."/>
            <person name="Hossain A."/>
            <person name="Karabika E."/>
            <person name="Karaffa L."/>
            <person name="Karanyi Z."/>
            <person name="Krasevec N."/>
            <person name="Kuo A."/>
            <person name="Kusch H."/>
            <person name="LaButti K."/>
            <person name="Lagendijk E.L."/>
            <person name="Lapidus A."/>
            <person name="Levasseur A."/>
            <person name="Lindquist E."/>
            <person name="Lipzen A."/>
            <person name="Logrieco A.F."/>
            <person name="MacCabe A."/>
            <person name="Maekelae M.R."/>
            <person name="Malavazi I."/>
            <person name="Melin P."/>
            <person name="Meyer V."/>
            <person name="Mielnichuk N."/>
            <person name="Miskei M."/>
            <person name="Molnar A.P."/>
            <person name="Mule G."/>
            <person name="Ngan C.Y."/>
            <person name="Orejas M."/>
            <person name="Orosz E."/>
            <person name="Ouedraogo J.P."/>
            <person name="Overkamp K.M."/>
            <person name="Park H.-S."/>
            <person name="Perrone G."/>
            <person name="Piumi F."/>
            <person name="Punt P.J."/>
            <person name="Ram A.F."/>
            <person name="Ramon A."/>
            <person name="Rauscher S."/>
            <person name="Record E."/>
            <person name="Riano-Pachon D.M."/>
            <person name="Robert V."/>
            <person name="Roehrig J."/>
            <person name="Ruller R."/>
            <person name="Salamov A."/>
            <person name="Salih N.S."/>
            <person name="Samson R.A."/>
            <person name="Sandor E."/>
            <person name="Sanguinetti M."/>
            <person name="Schuetze T."/>
            <person name="Sepcic K."/>
            <person name="Shelest E."/>
            <person name="Sherlock G."/>
            <person name="Sophianopoulou V."/>
            <person name="Squina F.M."/>
            <person name="Sun H."/>
            <person name="Susca A."/>
            <person name="Todd R.B."/>
            <person name="Tsang A."/>
            <person name="Unkles S.E."/>
            <person name="van de Wiele N."/>
            <person name="van Rossen-Uffink D."/>
            <person name="Oliveira J.V."/>
            <person name="Vesth T.C."/>
            <person name="Visser J."/>
            <person name="Yu J.-H."/>
            <person name="Zhou M."/>
            <person name="Andersen M.R."/>
            <person name="Archer D.B."/>
            <person name="Baker S.E."/>
            <person name="Benoit I."/>
            <person name="Brakhage A.A."/>
            <person name="Braus G.H."/>
            <person name="Fischer R."/>
            <person name="Frisvad J.C."/>
            <person name="Goldman G.H."/>
            <person name="Houbraken J."/>
            <person name="Oakley B."/>
            <person name="Pocsi I."/>
            <person name="Scazzocchio C."/>
            <person name="Seiboth B."/>
            <person name="vanKuyk P.A."/>
            <person name="Wortman J."/>
            <person name="Dyer P.S."/>
            <person name="Grigoriev I.V."/>
        </authorList>
    </citation>
    <scope>NUCLEOTIDE SEQUENCE [LARGE SCALE GENOMIC DNA]</scope>
    <source>
        <strain evidence="3">CBS 101740 / IMI 381727 / IBT 21946</strain>
    </source>
</reference>
<keyword evidence="3" id="KW-1185">Reference proteome</keyword>
<dbReference type="AlphaFoldDB" id="A0A1L9U1X9"/>
<feature type="transmembrane region" description="Helical" evidence="1">
    <location>
        <begin position="12"/>
        <end position="35"/>
    </location>
</feature>
<keyword evidence="1" id="KW-1133">Transmembrane helix</keyword>